<evidence type="ECO:0000313" key="10">
    <source>
        <dbReference type="Proteomes" id="UP000290289"/>
    </source>
</evidence>
<accession>A0A498HVT1</accession>
<keyword evidence="3" id="KW-0175">Coiled coil</keyword>
<reference evidence="9 10" key="1">
    <citation type="submission" date="2018-10" db="EMBL/GenBank/DDBJ databases">
        <title>A high-quality apple genome assembly.</title>
        <authorList>
            <person name="Hu J."/>
        </authorList>
    </citation>
    <scope>NUCLEOTIDE SEQUENCE [LARGE SCALE GENOMIC DNA]</scope>
    <source>
        <strain evidence="10">cv. HFTH1</strain>
        <tissue evidence="9">Young leaf</tissue>
    </source>
</reference>
<dbReference type="EMBL" id="RDQH01000341">
    <property type="protein sequence ID" value="RXH73003.1"/>
    <property type="molecule type" value="Genomic_DNA"/>
</dbReference>
<gene>
    <name evidence="9" type="ORF">DVH24_012687</name>
</gene>
<feature type="domain" description="RWP-RK" evidence="8">
    <location>
        <begin position="277"/>
        <end position="357"/>
    </location>
</feature>
<feature type="compositionally biased region" description="Polar residues" evidence="7">
    <location>
        <begin position="90"/>
        <end position="105"/>
    </location>
</feature>
<evidence type="ECO:0000256" key="3">
    <source>
        <dbReference type="ARBA" id="ARBA00023054"/>
    </source>
</evidence>
<dbReference type="PANTHER" id="PTHR46373:SF5">
    <property type="entry name" value="RWP-RK DOMAIN PROTEIN"/>
    <property type="match status" value="1"/>
</dbReference>
<proteinExistence type="predicted"/>
<protein>
    <recommendedName>
        <fullName evidence="8">RWP-RK domain-containing protein</fullName>
    </recommendedName>
</protein>
<evidence type="ECO:0000256" key="6">
    <source>
        <dbReference type="ARBA" id="ARBA00023242"/>
    </source>
</evidence>
<keyword evidence="6" id="KW-0539">Nucleus</keyword>
<evidence type="ECO:0000256" key="5">
    <source>
        <dbReference type="ARBA" id="ARBA00023163"/>
    </source>
</evidence>
<keyword evidence="10" id="KW-1185">Reference proteome</keyword>
<comment type="caution">
    <text evidence="9">The sequence shown here is derived from an EMBL/GenBank/DDBJ whole genome shotgun (WGS) entry which is preliminary data.</text>
</comment>
<dbReference type="GO" id="GO:0003700">
    <property type="term" value="F:DNA-binding transcription factor activity"/>
    <property type="evidence" value="ECO:0007669"/>
    <property type="project" value="InterPro"/>
</dbReference>
<evidence type="ECO:0000259" key="8">
    <source>
        <dbReference type="PROSITE" id="PS51519"/>
    </source>
</evidence>
<organism evidence="9 10">
    <name type="scientific">Malus domestica</name>
    <name type="common">Apple</name>
    <name type="synonym">Pyrus malus</name>
    <dbReference type="NCBI Taxonomy" id="3750"/>
    <lineage>
        <taxon>Eukaryota</taxon>
        <taxon>Viridiplantae</taxon>
        <taxon>Streptophyta</taxon>
        <taxon>Embryophyta</taxon>
        <taxon>Tracheophyta</taxon>
        <taxon>Spermatophyta</taxon>
        <taxon>Magnoliopsida</taxon>
        <taxon>eudicotyledons</taxon>
        <taxon>Gunneridae</taxon>
        <taxon>Pentapetalae</taxon>
        <taxon>rosids</taxon>
        <taxon>fabids</taxon>
        <taxon>Rosales</taxon>
        <taxon>Rosaceae</taxon>
        <taxon>Amygdaloideae</taxon>
        <taxon>Maleae</taxon>
        <taxon>Malus</taxon>
    </lineage>
</organism>
<keyword evidence="5" id="KW-0804">Transcription</keyword>
<dbReference type="InterPro" id="IPR044607">
    <property type="entry name" value="RKD-like"/>
</dbReference>
<dbReference type="AlphaFoldDB" id="A0A498HVT1"/>
<dbReference type="PROSITE" id="PS51519">
    <property type="entry name" value="RWP_RK"/>
    <property type="match status" value="1"/>
</dbReference>
<feature type="region of interest" description="Disordered" evidence="7">
    <location>
        <begin position="90"/>
        <end position="122"/>
    </location>
</feature>
<keyword evidence="4" id="KW-0238">DNA-binding</keyword>
<evidence type="ECO:0000256" key="1">
    <source>
        <dbReference type="ARBA" id="ARBA00004049"/>
    </source>
</evidence>
<keyword evidence="2" id="KW-0805">Transcription regulation</keyword>
<dbReference type="GO" id="GO:0003677">
    <property type="term" value="F:DNA binding"/>
    <property type="evidence" value="ECO:0007669"/>
    <property type="project" value="UniProtKB-KW"/>
</dbReference>
<evidence type="ECO:0000256" key="2">
    <source>
        <dbReference type="ARBA" id="ARBA00023015"/>
    </source>
</evidence>
<comment type="function">
    <text evidence="1">Putative transcription factor.</text>
</comment>
<evidence type="ECO:0000313" key="9">
    <source>
        <dbReference type="EMBL" id="RXH73003.1"/>
    </source>
</evidence>
<feature type="region of interest" description="Disordered" evidence="7">
    <location>
        <begin position="243"/>
        <end position="276"/>
    </location>
</feature>
<evidence type="ECO:0000256" key="7">
    <source>
        <dbReference type="SAM" id="MobiDB-lite"/>
    </source>
</evidence>
<sequence length="375" mass="42406">MADPRAVVPYHDPYDNGPCSDIVNFLYDSEHPILDESLPLPPLDDEGLACPTKPIPLFDEGIQDLSDPSLDQATWDFLYQCSNGGGNFDSQAGPSQFIGESSGSSPPRGDNNEQNQGFGDPRPLSVWPATPVPFNCSCCQLLREIIHLNGNHVMKLDIHGRFGTISHAILYSFDVNSSDNHQYQMFDFCKKSIEEVKQFLMQYCLERKLEGYILQQDPMAVFYEALCIGLGWDDILNTDDFTFPPSPPNSGSRRVREVEQQQPAEDQSHAAEDENERISLAAQRERTASMTLDDLRDYFHLPIEKAARRLKVCPTVVKRICRRSGLNRWPSRKIRSINRQISRLRPSLDSDDANTRVHAEAEISRLERKITALVP</sequence>
<dbReference type="STRING" id="3750.A0A498HVT1"/>
<name>A0A498HVT1_MALDO</name>
<evidence type="ECO:0000256" key="4">
    <source>
        <dbReference type="ARBA" id="ARBA00023125"/>
    </source>
</evidence>
<dbReference type="Pfam" id="PF02042">
    <property type="entry name" value="RWP-RK"/>
    <property type="match status" value="1"/>
</dbReference>
<dbReference type="InterPro" id="IPR003035">
    <property type="entry name" value="RWP-RK_dom"/>
</dbReference>
<dbReference type="Proteomes" id="UP000290289">
    <property type="component" value="Chromosome 15"/>
</dbReference>
<dbReference type="PANTHER" id="PTHR46373">
    <property type="entry name" value="PROTEIN RKD4"/>
    <property type="match status" value="1"/>
</dbReference>